<feature type="transmembrane region" description="Helical" evidence="5">
    <location>
        <begin position="94"/>
        <end position="111"/>
    </location>
</feature>
<evidence type="ECO:0000256" key="1">
    <source>
        <dbReference type="ARBA" id="ARBA00004141"/>
    </source>
</evidence>
<organism evidence="6 7">
    <name type="scientific">Sphingobacterium hotanense</name>
    <dbReference type="NCBI Taxonomy" id="649196"/>
    <lineage>
        <taxon>Bacteria</taxon>
        <taxon>Pseudomonadati</taxon>
        <taxon>Bacteroidota</taxon>
        <taxon>Sphingobacteriia</taxon>
        <taxon>Sphingobacteriales</taxon>
        <taxon>Sphingobacteriaceae</taxon>
        <taxon>Sphingobacterium</taxon>
    </lineage>
</organism>
<evidence type="ECO:0000256" key="5">
    <source>
        <dbReference type="SAM" id="Phobius"/>
    </source>
</evidence>
<sequence length="170" mass="19387">MGYFEKILKTFAYSGWPELASSLAPSTKYEHITVMGFTLSSIIVLVQVMFGLDALAFFALLVIMVAELSSGIIASKIRKEKFSSMKLSRFTFKVAYYLVLIFVTNTMANGFKTTEQELAYTVFHWMHLFLTIQIVLENIVSVLENLSVISGKEKTHWIRKIQDKIQNILN</sequence>
<dbReference type="InterPro" id="IPR006480">
    <property type="entry name" value="Phage_holin_4_1"/>
</dbReference>
<feature type="transmembrane region" description="Helical" evidence="5">
    <location>
        <begin position="56"/>
        <end position="74"/>
    </location>
</feature>
<proteinExistence type="predicted"/>
<comment type="caution">
    <text evidence="6">The sequence shown here is derived from an EMBL/GenBank/DDBJ whole genome shotgun (WGS) entry which is preliminary data.</text>
</comment>
<evidence type="ECO:0000313" key="7">
    <source>
        <dbReference type="Proteomes" id="UP001170954"/>
    </source>
</evidence>
<evidence type="ECO:0000256" key="2">
    <source>
        <dbReference type="ARBA" id="ARBA00022692"/>
    </source>
</evidence>
<feature type="transmembrane region" description="Helical" evidence="5">
    <location>
        <begin position="123"/>
        <end position="143"/>
    </location>
</feature>
<dbReference type="Pfam" id="PF05105">
    <property type="entry name" value="Phage_holin_4_1"/>
    <property type="match status" value="1"/>
</dbReference>
<comment type="subcellular location">
    <subcellularLocation>
        <location evidence="1">Membrane</location>
        <topology evidence="1">Multi-pass membrane protein</topology>
    </subcellularLocation>
</comment>
<protein>
    <submittedName>
        <fullName evidence="6">Phage holin family protein</fullName>
    </submittedName>
</protein>
<name>A0ABT7NLC7_9SPHI</name>
<reference evidence="6" key="2">
    <citation type="journal article" date="2022" name="Sci. Total Environ.">
        <title>Prevalence, transmission, and molecular epidemiology of tet(X)-positive bacteria among humans, animals, and environmental niches in China: An epidemiological, and genomic-based study.</title>
        <authorList>
            <person name="Dong N."/>
            <person name="Zeng Y."/>
            <person name="Cai C."/>
            <person name="Sun C."/>
            <person name="Lu J."/>
            <person name="Liu C."/>
            <person name="Zhou H."/>
            <person name="Sun Q."/>
            <person name="Shu L."/>
            <person name="Wang H."/>
            <person name="Wang Y."/>
            <person name="Wang S."/>
            <person name="Wu C."/>
            <person name="Chan E.W."/>
            <person name="Chen G."/>
            <person name="Shen Z."/>
            <person name="Chen S."/>
            <person name="Zhang R."/>
        </authorList>
    </citation>
    <scope>NUCLEOTIDE SEQUENCE</scope>
    <source>
        <strain evidence="6">R1692</strain>
    </source>
</reference>
<evidence type="ECO:0000313" key="6">
    <source>
        <dbReference type="EMBL" id="MDM1048056.1"/>
    </source>
</evidence>
<keyword evidence="7" id="KW-1185">Reference proteome</keyword>
<feature type="transmembrane region" description="Helical" evidence="5">
    <location>
        <begin position="32"/>
        <end position="50"/>
    </location>
</feature>
<evidence type="ECO:0000256" key="4">
    <source>
        <dbReference type="ARBA" id="ARBA00023136"/>
    </source>
</evidence>
<dbReference type="EMBL" id="JACAGK010000016">
    <property type="protein sequence ID" value="MDM1048056.1"/>
    <property type="molecule type" value="Genomic_DNA"/>
</dbReference>
<keyword evidence="4 5" id="KW-0472">Membrane</keyword>
<keyword evidence="2 5" id="KW-0812">Transmembrane</keyword>
<dbReference type="Proteomes" id="UP001170954">
    <property type="component" value="Unassembled WGS sequence"/>
</dbReference>
<dbReference type="RefSeq" id="WP_286651016.1">
    <property type="nucleotide sequence ID" value="NZ_JACAGK010000016.1"/>
</dbReference>
<gene>
    <name evidence="6" type="ORF">HX018_07385</name>
</gene>
<accession>A0ABT7NLC7</accession>
<keyword evidence="3 5" id="KW-1133">Transmembrane helix</keyword>
<evidence type="ECO:0000256" key="3">
    <source>
        <dbReference type="ARBA" id="ARBA00022989"/>
    </source>
</evidence>
<reference evidence="6" key="1">
    <citation type="submission" date="2020-06" db="EMBL/GenBank/DDBJ databases">
        <authorList>
            <person name="Dong N."/>
        </authorList>
    </citation>
    <scope>NUCLEOTIDE SEQUENCE</scope>
    <source>
        <strain evidence="6">R1692</strain>
    </source>
</reference>